<proteinExistence type="inferred from homology"/>
<evidence type="ECO:0000256" key="3">
    <source>
        <dbReference type="ARBA" id="ARBA00022729"/>
    </source>
</evidence>
<dbReference type="PANTHER" id="PTHR30024">
    <property type="entry name" value="ALIPHATIC SULFONATES-BINDING PROTEIN-RELATED"/>
    <property type="match status" value="1"/>
</dbReference>
<name>A0A540V4N7_9BACL</name>
<dbReference type="EMBL" id="VIGD01000004">
    <property type="protein sequence ID" value="TQE91678.1"/>
    <property type="molecule type" value="Genomic_DNA"/>
</dbReference>
<dbReference type="GO" id="GO:0042597">
    <property type="term" value="C:periplasmic space"/>
    <property type="evidence" value="ECO:0007669"/>
    <property type="project" value="UniProtKB-SubCell"/>
</dbReference>
<gene>
    <name evidence="4" type="ORF">FKZ59_03900</name>
</gene>
<evidence type="ECO:0000313" key="4">
    <source>
        <dbReference type="EMBL" id="TQE91678.1"/>
    </source>
</evidence>
<dbReference type="Pfam" id="PF13379">
    <property type="entry name" value="NMT1_2"/>
    <property type="match status" value="1"/>
</dbReference>
<dbReference type="OrthoDB" id="9802202at2"/>
<dbReference type="PANTHER" id="PTHR30024:SF47">
    <property type="entry name" value="TAURINE-BINDING PERIPLASMIC PROTEIN"/>
    <property type="match status" value="1"/>
</dbReference>
<dbReference type="Proteomes" id="UP000315753">
    <property type="component" value="Unassembled WGS sequence"/>
</dbReference>
<dbReference type="SUPFAM" id="SSF53850">
    <property type="entry name" value="Periplasmic binding protein-like II"/>
    <property type="match status" value="1"/>
</dbReference>
<comment type="caution">
    <text evidence="4">The sequence shown here is derived from an EMBL/GenBank/DDBJ whole genome shotgun (WGS) entry which is preliminary data.</text>
</comment>
<sequence>MDNSTRIGKIVHAGDAYFRCHELKENGKLDMEKTMSSLNKRRFFEEEGLEIELSTIPGGDKTMTALLSGGIDIALVGAETSIYVTAQGANDPIKKFAQLTQTDGTFLVAREKIDEFSWEMLKGTTFLGQRKGGMPQMVGEFVLKKHGIDPHNDLNLIQNIEFANIATAFAYGYKKHHKRNHVIIGLQCP</sequence>
<keyword evidence="3" id="KW-0732">Signal</keyword>
<organism evidence="4 5">
    <name type="scientific">Ureibacillus terrenus</name>
    <dbReference type="NCBI Taxonomy" id="118246"/>
    <lineage>
        <taxon>Bacteria</taxon>
        <taxon>Bacillati</taxon>
        <taxon>Bacillota</taxon>
        <taxon>Bacilli</taxon>
        <taxon>Bacillales</taxon>
        <taxon>Caryophanaceae</taxon>
        <taxon>Ureibacillus</taxon>
    </lineage>
</organism>
<evidence type="ECO:0000256" key="1">
    <source>
        <dbReference type="ARBA" id="ARBA00004418"/>
    </source>
</evidence>
<comment type="similarity">
    <text evidence="2">Belongs to the bacterial solute-binding protein SsuA/TauA family.</text>
</comment>
<accession>A0A540V4N7</accession>
<evidence type="ECO:0000313" key="5">
    <source>
        <dbReference type="Proteomes" id="UP000315753"/>
    </source>
</evidence>
<dbReference type="Gene3D" id="3.40.190.10">
    <property type="entry name" value="Periplasmic binding protein-like II"/>
    <property type="match status" value="2"/>
</dbReference>
<keyword evidence="5" id="KW-1185">Reference proteome</keyword>
<evidence type="ECO:0000256" key="2">
    <source>
        <dbReference type="ARBA" id="ARBA00010742"/>
    </source>
</evidence>
<dbReference type="AlphaFoldDB" id="A0A540V4N7"/>
<comment type="subcellular location">
    <subcellularLocation>
        <location evidence="1">Periplasm</location>
    </subcellularLocation>
</comment>
<protein>
    <submittedName>
        <fullName evidence="4">ABC transporter substrate-binding protein</fullName>
    </submittedName>
</protein>
<reference evidence="4 5" key="1">
    <citation type="submission" date="2019-06" db="EMBL/GenBank/DDBJ databases">
        <title>Genome sequence of Ureibacillus terrenus.</title>
        <authorList>
            <person name="Maclea K.S."/>
            <person name="Simoes M."/>
        </authorList>
    </citation>
    <scope>NUCLEOTIDE SEQUENCE [LARGE SCALE GENOMIC DNA]</scope>
    <source>
        <strain evidence="4 5">ATCC BAA-384</strain>
    </source>
</reference>